<protein>
    <submittedName>
        <fullName evidence="2">Uncharacterized protein</fullName>
    </submittedName>
</protein>
<feature type="chain" id="PRO_5022959340" evidence="1">
    <location>
        <begin position="20"/>
        <end position="205"/>
    </location>
</feature>
<evidence type="ECO:0000256" key="1">
    <source>
        <dbReference type="SAM" id="SignalP"/>
    </source>
</evidence>
<gene>
    <name evidence="2" type="ORF">PSANT_03431</name>
</gene>
<dbReference type="OrthoDB" id="2549016at2759"/>
<accession>A0A5C3FPL7</accession>
<dbReference type="EMBL" id="OOIQ01000007">
    <property type="protein sequence ID" value="SPO45745.1"/>
    <property type="molecule type" value="Genomic_DNA"/>
</dbReference>
<dbReference type="AlphaFoldDB" id="A0A5C3FPL7"/>
<name>A0A5C3FPL7_PSEA2</name>
<organism evidence="2 3">
    <name type="scientific">Pseudozyma antarctica</name>
    <name type="common">Yeast</name>
    <name type="synonym">Candida antarctica</name>
    <dbReference type="NCBI Taxonomy" id="84753"/>
    <lineage>
        <taxon>Eukaryota</taxon>
        <taxon>Fungi</taxon>
        <taxon>Dikarya</taxon>
        <taxon>Basidiomycota</taxon>
        <taxon>Ustilaginomycotina</taxon>
        <taxon>Ustilaginomycetes</taxon>
        <taxon>Ustilaginales</taxon>
        <taxon>Ustilaginaceae</taxon>
        <taxon>Moesziomyces</taxon>
    </lineage>
</organism>
<comment type="caution">
    <text evidence="2">The sequence shown here is derived from an EMBL/GenBank/DDBJ whole genome shotgun (WGS) entry which is preliminary data.</text>
</comment>
<proteinExistence type="predicted"/>
<evidence type="ECO:0000313" key="3">
    <source>
        <dbReference type="Proteomes" id="UP000325008"/>
    </source>
</evidence>
<keyword evidence="3" id="KW-1185">Reference proteome</keyword>
<evidence type="ECO:0000313" key="2">
    <source>
        <dbReference type="EMBL" id="SPO45745.1"/>
    </source>
</evidence>
<dbReference type="Proteomes" id="UP000325008">
    <property type="component" value="Unassembled WGS sequence"/>
</dbReference>
<keyword evidence="1" id="KW-0732">Signal</keyword>
<sequence>MLLVLILVMVVGVVAPLSAREAYEAKYRAVVTPLSLYLAHPPVLAPVTPSRSRSQATLMRGYMHALFNHQAYIHPDADNRLAALHIRTITTLTHEAEPRARDYQRLRAAGLVAVFEEAANQAKGEIQVALHPSNVRAQHIQAVEKLQEEVNRVLDVLKTEGNVDLVTNKLDIHEKARFIKAYDVLKAETKLLKKAAKLATKFPSL</sequence>
<feature type="signal peptide" evidence="1">
    <location>
        <begin position="1"/>
        <end position="19"/>
    </location>
</feature>
<reference evidence="2" key="1">
    <citation type="submission" date="2018-03" db="EMBL/GenBank/DDBJ databases">
        <authorList>
            <person name="Guldener U."/>
        </authorList>
    </citation>
    <scope>NUCLEOTIDE SEQUENCE [LARGE SCALE GENOMIC DNA]</scope>
    <source>
        <strain evidence="2">ATCC34888</strain>
    </source>
</reference>